<keyword evidence="2" id="KW-0808">Transferase</keyword>
<dbReference type="PROSITE" id="PS00094">
    <property type="entry name" value="C5_MTASE_1"/>
    <property type="match status" value="1"/>
</dbReference>
<dbReference type="Proteomes" id="UP000054558">
    <property type="component" value="Unassembled WGS sequence"/>
</dbReference>
<protein>
    <recommendedName>
        <fullName evidence="7">DNA (cytosine-5-)-methyltransferase</fullName>
    </recommendedName>
</protein>
<keyword evidence="6" id="KW-1185">Reference proteome</keyword>
<keyword evidence="1" id="KW-0489">Methyltransferase</keyword>
<evidence type="ECO:0000313" key="5">
    <source>
        <dbReference type="EMBL" id="GAQ92151.1"/>
    </source>
</evidence>
<proteinExistence type="predicted"/>
<dbReference type="SUPFAM" id="SSF53335">
    <property type="entry name" value="S-adenosyl-L-methionine-dependent methyltransferases"/>
    <property type="match status" value="1"/>
</dbReference>
<evidence type="ECO:0000256" key="1">
    <source>
        <dbReference type="ARBA" id="ARBA00022603"/>
    </source>
</evidence>
<evidence type="ECO:0000256" key="4">
    <source>
        <dbReference type="SAM" id="Coils"/>
    </source>
</evidence>
<organism evidence="5 6">
    <name type="scientific">Klebsormidium nitens</name>
    <name type="common">Green alga</name>
    <name type="synonym">Ulothrix nitens</name>
    <dbReference type="NCBI Taxonomy" id="105231"/>
    <lineage>
        <taxon>Eukaryota</taxon>
        <taxon>Viridiplantae</taxon>
        <taxon>Streptophyta</taxon>
        <taxon>Klebsormidiophyceae</taxon>
        <taxon>Klebsormidiales</taxon>
        <taxon>Klebsormidiaceae</taxon>
        <taxon>Klebsormidium</taxon>
    </lineage>
</organism>
<dbReference type="GO" id="GO:0032259">
    <property type="term" value="P:methylation"/>
    <property type="evidence" value="ECO:0007669"/>
    <property type="project" value="UniProtKB-KW"/>
</dbReference>
<dbReference type="Pfam" id="PF00145">
    <property type="entry name" value="DNA_methylase"/>
    <property type="match status" value="1"/>
</dbReference>
<feature type="coiled-coil region" evidence="4">
    <location>
        <begin position="77"/>
        <end position="104"/>
    </location>
</feature>
<dbReference type="InterPro" id="IPR001525">
    <property type="entry name" value="C5_MeTfrase"/>
</dbReference>
<name>A0A1Y1ISA3_KLENI</name>
<sequence length="848" mass="94503">MESSLASQAGLFTGEPGGPSLMHLRQNYQALMTEVKLKPNSDRLTQNDYFHLLVKMTAGGARDQAGALERRLITDLEERNAAALRNYERDLADYERQKVVWDATPAASRQANNEPKRPDRPAALTEYTDPVNAFSKHMEELYPERSSSRLDEFTHFAAKPGETVASLSQRMQTLKGLLNQPEHMAVFRLLGAYPRNLQSKVKRQLIASGLDVDKWTVQKICLRGSRSCPQATKSIRGTSSSRARLARPQLCLLRRLQKILADSTAPSGPPTSAGALTEAPADNDIYNPANPRLAALLSSLPGSYYSDRSQGTYRFPRIDNTGPRPAMLINVQVLHNLVLDCGADVVLVGPRTAAKLKLTTDKVRKNAIEIRVASGETVHMDETIKPVDFVLNPGTPHETTMWAKIIIVRGDLPDTLIGMSVMGPPGIRPDYYKHVVTYYVNCASTSTGAARTPGLAPGAPISYNKLLQIPSPNLEKPFELENARFRMWHYEKHLMPEMTDLYERSKERLADPPPNQRPVTVEAYQHLRPLDTSMLDLRGPLAKSDGPGLVVLELFSGIMAGTEALVRDGIKIQHVYACENEAKTRAVAEERLKVLSAIRPEQLSVEAFADCHAFLPQDVRKITRQHIEDMKKPDLVIVGFPCQGFSRASDAPKGLRDPRTQLFEEALRVIHLIWRIHGPCGYLFKNVDAADHPNRDVRREYTEVVQAVLGKGFVFDAVTMGSYAHRNRRWWTNLVPGHLVEEMADKKFKRRPPGQRVQDILEPGHTAKVARHAQASGSVTVNVPGQTIKAFATFVSLANSHAYRVGQQSMVLDWANREQKPTALERERAMGFMENTTAAPTDRIKEAD</sequence>
<keyword evidence="4" id="KW-0175">Coiled coil</keyword>
<gene>
    <name evidence="5" type="ORF">KFL_009330030</name>
</gene>
<evidence type="ECO:0000256" key="3">
    <source>
        <dbReference type="ARBA" id="ARBA00022691"/>
    </source>
</evidence>
<dbReference type="InterPro" id="IPR029063">
    <property type="entry name" value="SAM-dependent_MTases_sf"/>
</dbReference>
<keyword evidence="3" id="KW-0949">S-adenosyl-L-methionine</keyword>
<dbReference type="OrthoDB" id="2020354at2759"/>
<feature type="non-terminal residue" evidence="5">
    <location>
        <position position="848"/>
    </location>
</feature>
<evidence type="ECO:0000256" key="2">
    <source>
        <dbReference type="ARBA" id="ARBA00022679"/>
    </source>
</evidence>
<dbReference type="GO" id="GO:0008168">
    <property type="term" value="F:methyltransferase activity"/>
    <property type="evidence" value="ECO:0007669"/>
    <property type="project" value="UniProtKB-KW"/>
</dbReference>
<evidence type="ECO:0008006" key="7">
    <source>
        <dbReference type="Google" id="ProtNLM"/>
    </source>
</evidence>
<reference evidence="5 6" key="1">
    <citation type="journal article" date="2014" name="Nat. Commun.">
        <title>Klebsormidium flaccidum genome reveals primary factors for plant terrestrial adaptation.</title>
        <authorList>
            <person name="Hori K."/>
            <person name="Maruyama F."/>
            <person name="Fujisawa T."/>
            <person name="Togashi T."/>
            <person name="Yamamoto N."/>
            <person name="Seo M."/>
            <person name="Sato S."/>
            <person name="Yamada T."/>
            <person name="Mori H."/>
            <person name="Tajima N."/>
            <person name="Moriyama T."/>
            <person name="Ikeuchi M."/>
            <person name="Watanabe M."/>
            <person name="Wada H."/>
            <person name="Kobayashi K."/>
            <person name="Saito M."/>
            <person name="Masuda T."/>
            <person name="Sasaki-Sekimoto Y."/>
            <person name="Mashiguchi K."/>
            <person name="Awai K."/>
            <person name="Shimojima M."/>
            <person name="Masuda S."/>
            <person name="Iwai M."/>
            <person name="Nobusawa T."/>
            <person name="Narise T."/>
            <person name="Kondo S."/>
            <person name="Saito H."/>
            <person name="Sato R."/>
            <person name="Murakawa M."/>
            <person name="Ihara Y."/>
            <person name="Oshima-Yamada Y."/>
            <person name="Ohtaka K."/>
            <person name="Satoh M."/>
            <person name="Sonobe K."/>
            <person name="Ishii M."/>
            <person name="Ohtani R."/>
            <person name="Kanamori-Sato M."/>
            <person name="Honoki R."/>
            <person name="Miyazaki D."/>
            <person name="Mochizuki H."/>
            <person name="Umetsu J."/>
            <person name="Higashi K."/>
            <person name="Shibata D."/>
            <person name="Kamiya Y."/>
            <person name="Sato N."/>
            <person name="Nakamura Y."/>
            <person name="Tabata S."/>
            <person name="Ida S."/>
            <person name="Kurokawa K."/>
            <person name="Ohta H."/>
        </authorList>
    </citation>
    <scope>NUCLEOTIDE SEQUENCE [LARGE SCALE GENOMIC DNA]</scope>
    <source>
        <strain evidence="5 6">NIES-2285</strain>
    </source>
</reference>
<evidence type="ECO:0000313" key="6">
    <source>
        <dbReference type="Proteomes" id="UP000054558"/>
    </source>
</evidence>
<dbReference type="CDD" id="cd00303">
    <property type="entry name" value="retropepsin_like"/>
    <property type="match status" value="1"/>
</dbReference>
<dbReference type="InterPro" id="IPR018117">
    <property type="entry name" value="C5_DNA_meth_AS"/>
</dbReference>
<dbReference type="AlphaFoldDB" id="A0A1Y1ISA3"/>
<dbReference type="InterPro" id="IPR021109">
    <property type="entry name" value="Peptidase_aspartic_dom_sf"/>
</dbReference>
<dbReference type="Gene3D" id="2.40.70.10">
    <property type="entry name" value="Acid Proteases"/>
    <property type="match status" value="1"/>
</dbReference>
<dbReference type="EMBL" id="DF237882">
    <property type="protein sequence ID" value="GAQ92151.1"/>
    <property type="molecule type" value="Genomic_DNA"/>
</dbReference>
<dbReference type="Gene3D" id="3.40.50.150">
    <property type="entry name" value="Vaccinia Virus protein VP39"/>
    <property type="match status" value="1"/>
</dbReference>
<dbReference type="STRING" id="105231.A0A1Y1ISA3"/>
<accession>A0A1Y1ISA3</accession>